<feature type="domain" description="Plastocyanin-like" evidence="3">
    <location>
        <begin position="586"/>
        <end position="688"/>
    </location>
</feature>
<gene>
    <name evidence="4" type="ORF">AVL61_01925</name>
</gene>
<reference evidence="5" key="1">
    <citation type="submission" date="2015-12" db="EMBL/GenBank/DDBJ databases">
        <authorList>
            <person name="Nair G.R."/>
            <person name="Kaur G."/>
            <person name="Mayilraj S."/>
        </authorList>
    </citation>
    <scope>NUCLEOTIDE SEQUENCE [LARGE SCALE GENOMIC DNA]</scope>
    <source>
        <strain evidence="5">CD08_4</strain>
    </source>
</reference>
<dbReference type="EMBL" id="LQBK01000004">
    <property type="protein sequence ID" value="KUG61686.1"/>
    <property type="molecule type" value="Genomic_DNA"/>
</dbReference>
<dbReference type="Proteomes" id="UP000053512">
    <property type="component" value="Unassembled WGS sequence"/>
</dbReference>
<comment type="caution">
    <text evidence="4">The sequence shown here is derived from an EMBL/GenBank/DDBJ whole genome shotgun (WGS) entry which is preliminary data.</text>
</comment>
<dbReference type="PROSITE" id="PS00080">
    <property type="entry name" value="MULTICOPPER_OXIDASE2"/>
    <property type="match status" value="1"/>
</dbReference>
<proteinExistence type="predicted"/>
<evidence type="ECO:0000256" key="1">
    <source>
        <dbReference type="ARBA" id="ARBA00022723"/>
    </source>
</evidence>
<feature type="region of interest" description="Disordered" evidence="2">
    <location>
        <begin position="1292"/>
        <end position="1322"/>
    </location>
</feature>
<dbReference type="RefSeq" id="WP_058873102.1">
    <property type="nucleotide sequence ID" value="NZ_LQBK01000004.1"/>
</dbReference>
<dbReference type="SUPFAM" id="SSF49503">
    <property type="entry name" value="Cupredoxins"/>
    <property type="match status" value="3"/>
</dbReference>
<protein>
    <recommendedName>
        <fullName evidence="3">Plastocyanin-like domain-containing protein</fullName>
    </recommendedName>
</protein>
<feature type="region of interest" description="Disordered" evidence="2">
    <location>
        <begin position="1331"/>
        <end position="1350"/>
    </location>
</feature>
<keyword evidence="1" id="KW-0479">Metal-binding</keyword>
<dbReference type="OrthoDB" id="345021at2"/>
<dbReference type="Pfam" id="PF07731">
    <property type="entry name" value="Cu-oxidase_2"/>
    <property type="match status" value="1"/>
</dbReference>
<feature type="region of interest" description="Disordered" evidence="2">
    <location>
        <begin position="1144"/>
        <end position="1165"/>
    </location>
</feature>
<dbReference type="GO" id="GO:0016491">
    <property type="term" value="F:oxidoreductase activity"/>
    <property type="evidence" value="ECO:0007669"/>
    <property type="project" value="InterPro"/>
</dbReference>
<evidence type="ECO:0000313" key="5">
    <source>
        <dbReference type="Proteomes" id="UP000053512"/>
    </source>
</evidence>
<feature type="region of interest" description="Disordered" evidence="2">
    <location>
        <begin position="1046"/>
        <end position="1082"/>
    </location>
</feature>
<evidence type="ECO:0000259" key="3">
    <source>
        <dbReference type="Pfam" id="PF07731"/>
    </source>
</evidence>
<name>A0A0W8IPD0_KOCRO</name>
<organism evidence="4 5">
    <name type="scientific">Kocuria rosea subsp. polaris</name>
    <dbReference type="NCBI Taxonomy" id="136273"/>
    <lineage>
        <taxon>Bacteria</taxon>
        <taxon>Bacillati</taxon>
        <taxon>Actinomycetota</taxon>
        <taxon>Actinomycetes</taxon>
        <taxon>Micrococcales</taxon>
        <taxon>Micrococcaceae</taxon>
        <taxon>Kocuria</taxon>
    </lineage>
</organism>
<feature type="compositionally biased region" description="Basic and acidic residues" evidence="2">
    <location>
        <begin position="1156"/>
        <end position="1165"/>
    </location>
</feature>
<evidence type="ECO:0000256" key="2">
    <source>
        <dbReference type="SAM" id="MobiDB-lite"/>
    </source>
</evidence>
<dbReference type="InterPro" id="IPR002355">
    <property type="entry name" value="Cu_oxidase_Cu_BS"/>
</dbReference>
<evidence type="ECO:0000313" key="4">
    <source>
        <dbReference type="EMBL" id="KUG61686.1"/>
    </source>
</evidence>
<dbReference type="InterPro" id="IPR008972">
    <property type="entry name" value="Cupredoxin"/>
</dbReference>
<accession>A0A0W8IPD0</accession>
<dbReference type="InterPro" id="IPR011706">
    <property type="entry name" value="Cu-oxidase_C"/>
</dbReference>
<sequence length="1797" mass="203400">MLPIDNTFRTYDVVAMSLPIVYSVEGDHDPNGLLYTLRVYEPLLKWAKEQWDKDDEYLPRIHRNSQLMETVVDGIPRYLRMRQLLAQSTEDGTPLDSGGEDVRYLLDDRGSDEEVFGREEHDRRERRPHPKHLTIRQNYRATVDELVHALRELTGGRITRLVADTGTLQKWRADWSAQLDSAEAGIRRRLQEINDEWPAMLAQYRLERPGSRLSDDDIARLLRNDHDDPANWHRGKDAPDYAWFNPLRPIPLVRPLVLRACRGEQLEVHFENSIRGREVGLHVQGDGLAGTRPDGSSGSGVRYGDGACVGDNDPTTVPYRHRMIYRWTCAREGVWPINDLGDVRGTDRGTNNHGLFAALVVEPEHARWYDSETGSRLDNTDHGDGLYVDVVPPQEHGLREGTVTAPPPCHKEHWGGPEAEHRHHCSPDNRCRTWREENFVDFYHDKDRTDQFAGNCSFREFTVFFHDETETHSGIPHPLPHSAMPLSYRAEPMHNRLPYRLRKRHRLGTSWVEMRAEDDDIDHSAVEITLDRTLGEEFWVAKDHRAAVPDVAHLEPYAEERKRGFLERVSGEEQHHSAWLFGESVTPTLRAYRGDPCRVRLVHAGVKETHVYHLHVHQWRAVPQDTAKPSEWRPGEPRGSQLLDSVSIGPQTAMTIDPLYGSGSRQHAVGDIIWHCHLYPHFHHGMWGLWRSLDREVTGDLAYPDGTPCAPLVPLPGRRPPVSDREQPGFPWFIDATYPRKSPPPPVLEDDHKDWRRSILRMPQHSPQELKAFAPGCVERKKRGALFVDLDDMARRWNDKAEVPERRVISYDIEMGSRRMTYNSAGWYDPMGHHYTLRNVEVARLDERGDPDGEPVSFTEGIPLDGDGESGVDAFFPRANHGDVVELRLYNTVESFPPDHFDLPAHPVECGLHVHLVKFDVLAADGSASGWNYLSGASSPEVIRDHGGDPATNFSLHRWVVDEEFGTCFFHDHLLANFRQKRGLFGALVAEPNGTRWYLPDQKTPAWVGSQAVVVPRGPDGDGRPRNSGIEGSFREAGLALGDFVPLNRPRGARARPPEVLGRDDEPLNEPNQLGGDDDPGVMGVNYRCAPLEYRGKDPSEWFSSNRSSADVDALERQVFADAEAEHRALDEARVRTRPLDHPWMSAAGQETGGGQDERHGEDHDGCTPHWPVPPKTSGDPDTPVIYTYPGERLRLRLLQGSHEEQHSFMLNGMRWRKDWQNRRSPLVNQQTIGISEAFTVDIDPADASPYGIGDHLWQFTVMDDLWLGCWGHIRSLPPTLDSFRHHLLPLPPVTGAEPDGAEEHGESAPRQPVVPPSGEELERTLERLRSAQASRFGRRRPNRGPDGKWSADEVREYVVVAQRHEHGYAAHALTDPWGLIYRAAQHAVPEKDREGRETGNLRAAGVDPSGQPLVLRAHPGEWIKVTLINEVLLPEENLPGQNYSVRDPQLPDFGPEVSPPRLPVEHRDHLGYPDRRTVSPRVSLHPSLLLYDVVSDDGSYVGLNHDSTVAALDVDGTAHVVHGDEAAAGAVVHRTDHGVGHRDPNWREYWWYVDDLLAPQPDRKPDESKSPRPGQVCYLFDMADIRNHRHHGLIGAVVVEPRDVVPVDRHDERTEQWVGPHVHVKCQGEIVGQELVLFLQDGLRHFINGDVDLPMPDISPSDPPVDVGQKAISYRSPLTPHHRPMALPNLTAPIIEVRDDLPIWWRLVCAGDKPRNHTFTAHNFAWDTAPWVRKQKNSSPESGSVTAICAGFVQDLVMTPETRWDPGDHAYRSGAFRWAVGQGMWGILRVEDREDR</sequence>
<dbReference type="Gene3D" id="2.60.40.420">
    <property type="entry name" value="Cupredoxins - blue copper proteins"/>
    <property type="match status" value="5"/>
</dbReference>
<dbReference type="GO" id="GO:0005507">
    <property type="term" value="F:copper ion binding"/>
    <property type="evidence" value="ECO:0007669"/>
    <property type="project" value="InterPro"/>
</dbReference>